<dbReference type="InterPro" id="IPR000868">
    <property type="entry name" value="Isochorismatase-like_dom"/>
</dbReference>
<dbReference type="CDD" id="cd00431">
    <property type="entry name" value="cysteine_hydrolases"/>
    <property type="match status" value="1"/>
</dbReference>
<dbReference type="AlphaFoldDB" id="A0AAN6YHH5"/>
<sequence>MAPEFTPGTDKTALLVIDMQTLFKPMVSPSMTGNITSLVNYFRSLPVRNRAQQPHELGLVVFTQHGHTSEELDVPSAEKSPSQLVRKWGIEGSTRVGTEGWEFLDWIQELLGGAQVISSSDNIDRPSSPRLPAGRMSDHEHEKWQQQMQDDKSVILPKNTYDAFVNTHLEEVLKVHGIKRVVVCGVMTDCCCNTTARAAFNRGFETWLVKDACGSANETQHGRGLDAFGYAFGNVMSTREVMNKMDAISEDPFY</sequence>
<dbReference type="EMBL" id="MU858071">
    <property type="protein sequence ID" value="KAK4216222.1"/>
    <property type="molecule type" value="Genomic_DNA"/>
</dbReference>
<dbReference type="SUPFAM" id="SSF52499">
    <property type="entry name" value="Isochorismatase-like hydrolases"/>
    <property type="match status" value="1"/>
</dbReference>
<accession>A0AAN6YHH5</accession>
<keyword evidence="2" id="KW-0378">Hydrolase</keyword>
<keyword evidence="5" id="KW-1185">Reference proteome</keyword>
<reference evidence="4" key="1">
    <citation type="journal article" date="2023" name="Mol. Phylogenet. Evol.">
        <title>Genome-scale phylogeny and comparative genomics of the fungal order Sordariales.</title>
        <authorList>
            <person name="Hensen N."/>
            <person name="Bonometti L."/>
            <person name="Westerberg I."/>
            <person name="Brannstrom I.O."/>
            <person name="Guillou S."/>
            <person name="Cros-Aarteil S."/>
            <person name="Calhoun S."/>
            <person name="Haridas S."/>
            <person name="Kuo A."/>
            <person name="Mondo S."/>
            <person name="Pangilinan J."/>
            <person name="Riley R."/>
            <person name="LaButti K."/>
            <person name="Andreopoulos B."/>
            <person name="Lipzen A."/>
            <person name="Chen C."/>
            <person name="Yan M."/>
            <person name="Daum C."/>
            <person name="Ng V."/>
            <person name="Clum A."/>
            <person name="Steindorff A."/>
            <person name="Ohm R.A."/>
            <person name="Martin F."/>
            <person name="Silar P."/>
            <person name="Natvig D.O."/>
            <person name="Lalanne C."/>
            <person name="Gautier V."/>
            <person name="Ament-Velasquez S.L."/>
            <person name="Kruys A."/>
            <person name="Hutchinson M.I."/>
            <person name="Powell A.J."/>
            <person name="Barry K."/>
            <person name="Miller A.N."/>
            <person name="Grigoriev I.V."/>
            <person name="Debuchy R."/>
            <person name="Gladieux P."/>
            <person name="Hiltunen Thoren M."/>
            <person name="Johannesson H."/>
        </authorList>
    </citation>
    <scope>NUCLEOTIDE SEQUENCE</scope>
    <source>
        <strain evidence="4">PSN293</strain>
    </source>
</reference>
<comment type="similarity">
    <text evidence="1">Belongs to the isochorismatase family.</text>
</comment>
<dbReference type="GO" id="GO:0016787">
    <property type="term" value="F:hydrolase activity"/>
    <property type="evidence" value="ECO:0007669"/>
    <property type="project" value="UniProtKB-KW"/>
</dbReference>
<gene>
    <name evidence="4" type="ORF">QBC37DRAFT_101812</name>
</gene>
<evidence type="ECO:0000313" key="4">
    <source>
        <dbReference type="EMBL" id="KAK4216222.1"/>
    </source>
</evidence>
<name>A0AAN6YHH5_9PEZI</name>
<dbReference type="PANTHER" id="PTHR43540">
    <property type="entry name" value="PEROXYUREIDOACRYLATE/UREIDOACRYLATE AMIDOHYDROLASE-RELATED"/>
    <property type="match status" value="1"/>
</dbReference>
<dbReference type="Gene3D" id="3.40.50.850">
    <property type="entry name" value="Isochorismatase-like"/>
    <property type="match status" value="1"/>
</dbReference>
<evidence type="ECO:0000256" key="2">
    <source>
        <dbReference type="ARBA" id="ARBA00022801"/>
    </source>
</evidence>
<comment type="caution">
    <text evidence="4">The sequence shown here is derived from an EMBL/GenBank/DDBJ whole genome shotgun (WGS) entry which is preliminary data.</text>
</comment>
<dbReference type="PANTHER" id="PTHR43540:SF6">
    <property type="entry name" value="ISOCHORISMATASE-LIKE DOMAIN-CONTAINING PROTEIN"/>
    <property type="match status" value="1"/>
</dbReference>
<dbReference type="InterPro" id="IPR050272">
    <property type="entry name" value="Isochorismatase-like_hydrls"/>
</dbReference>
<evidence type="ECO:0000259" key="3">
    <source>
        <dbReference type="Pfam" id="PF00857"/>
    </source>
</evidence>
<dbReference type="Pfam" id="PF00857">
    <property type="entry name" value="Isochorismatase"/>
    <property type="match status" value="1"/>
</dbReference>
<proteinExistence type="inferred from homology"/>
<evidence type="ECO:0000313" key="5">
    <source>
        <dbReference type="Proteomes" id="UP001301769"/>
    </source>
</evidence>
<organism evidence="4 5">
    <name type="scientific">Rhypophila decipiens</name>
    <dbReference type="NCBI Taxonomy" id="261697"/>
    <lineage>
        <taxon>Eukaryota</taxon>
        <taxon>Fungi</taxon>
        <taxon>Dikarya</taxon>
        <taxon>Ascomycota</taxon>
        <taxon>Pezizomycotina</taxon>
        <taxon>Sordariomycetes</taxon>
        <taxon>Sordariomycetidae</taxon>
        <taxon>Sordariales</taxon>
        <taxon>Naviculisporaceae</taxon>
        <taxon>Rhypophila</taxon>
    </lineage>
</organism>
<evidence type="ECO:0000256" key="1">
    <source>
        <dbReference type="ARBA" id="ARBA00006336"/>
    </source>
</evidence>
<protein>
    <submittedName>
        <fullName evidence="4">Isochorismatase-like protein</fullName>
    </submittedName>
</protein>
<dbReference type="InterPro" id="IPR036380">
    <property type="entry name" value="Isochorismatase-like_sf"/>
</dbReference>
<reference evidence="4" key="2">
    <citation type="submission" date="2023-05" db="EMBL/GenBank/DDBJ databases">
        <authorList>
            <consortium name="Lawrence Berkeley National Laboratory"/>
            <person name="Steindorff A."/>
            <person name="Hensen N."/>
            <person name="Bonometti L."/>
            <person name="Westerberg I."/>
            <person name="Brannstrom I.O."/>
            <person name="Guillou S."/>
            <person name="Cros-Aarteil S."/>
            <person name="Calhoun S."/>
            <person name="Haridas S."/>
            <person name="Kuo A."/>
            <person name="Mondo S."/>
            <person name="Pangilinan J."/>
            <person name="Riley R."/>
            <person name="Labutti K."/>
            <person name="Andreopoulos B."/>
            <person name="Lipzen A."/>
            <person name="Chen C."/>
            <person name="Yanf M."/>
            <person name="Daum C."/>
            <person name="Ng V."/>
            <person name="Clum A."/>
            <person name="Ohm R."/>
            <person name="Martin F."/>
            <person name="Silar P."/>
            <person name="Natvig D."/>
            <person name="Lalanne C."/>
            <person name="Gautier V."/>
            <person name="Ament-Velasquez S.L."/>
            <person name="Kruys A."/>
            <person name="Hutchinson M.I."/>
            <person name="Powell A.J."/>
            <person name="Barry K."/>
            <person name="Miller A.N."/>
            <person name="Grigoriev I.V."/>
            <person name="Debuchy R."/>
            <person name="Gladieux P."/>
            <person name="Thoren M.H."/>
            <person name="Johannesson H."/>
        </authorList>
    </citation>
    <scope>NUCLEOTIDE SEQUENCE</scope>
    <source>
        <strain evidence="4">PSN293</strain>
    </source>
</reference>
<feature type="domain" description="Isochorismatase-like" evidence="3">
    <location>
        <begin position="146"/>
        <end position="239"/>
    </location>
</feature>
<dbReference type="Proteomes" id="UP001301769">
    <property type="component" value="Unassembled WGS sequence"/>
</dbReference>